<comment type="subcellular location">
    <subcellularLocation>
        <location evidence="2">Cell membrane</location>
        <topology evidence="2">Multi-pass membrane protein</topology>
    </subcellularLocation>
</comment>
<dbReference type="PANTHER" id="PTHR44936:SF10">
    <property type="entry name" value="SENSOR PROTEIN RSTB"/>
    <property type="match status" value="1"/>
</dbReference>
<keyword evidence="4" id="KW-1003">Cell membrane</keyword>
<dbReference type="Pfam" id="PF02518">
    <property type="entry name" value="HATPase_c"/>
    <property type="match status" value="1"/>
</dbReference>
<accession>A0A506UAR4</accession>
<feature type="domain" description="Histidine kinase" evidence="11">
    <location>
        <begin position="218"/>
        <end position="417"/>
    </location>
</feature>
<comment type="caution">
    <text evidence="13">The sequence shown here is derived from an EMBL/GenBank/DDBJ whole genome shotgun (WGS) entry which is preliminary data.</text>
</comment>
<proteinExistence type="predicted"/>
<keyword evidence="5" id="KW-0597">Phosphoprotein</keyword>
<evidence type="ECO:0000256" key="2">
    <source>
        <dbReference type="ARBA" id="ARBA00004651"/>
    </source>
</evidence>
<dbReference type="SMART" id="SM00387">
    <property type="entry name" value="HATPase_c"/>
    <property type="match status" value="1"/>
</dbReference>
<organism evidence="13 14">
    <name type="scientific">Martelella alba</name>
    <dbReference type="NCBI Taxonomy" id="2590451"/>
    <lineage>
        <taxon>Bacteria</taxon>
        <taxon>Pseudomonadati</taxon>
        <taxon>Pseudomonadota</taxon>
        <taxon>Alphaproteobacteria</taxon>
        <taxon>Hyphomicrobiales</taxon>
        <taxon>Aurantimonadaceae</taxon>
        <taxon>Martelella</taxon>
    </lineage>
</organism>
<dbReference type="InterPro" id="IPR050980">
    <property type="entry name" value="2C_sensor_his_kinase"/>
</dbReference>
<dbReference type="EC" id="2.7.13.3" evidence="3"/>
<keyword evidence="9" id="KW-0067">ATP-binding</keyword>
<comment type="catalytic activity">
    <reaction evidence="1">
        <text>ATP + protein L-histidine = ADP + protein N-phospho-L-histidine.</text>
        <dbReference type="EC" id="2.7.13.3"/>
    </reaction>
</comment>
<evidence type="ECO:0000313" key="13">
    <source>
        <dbReference type="EMBL" id="TPW28897.1"/>
    </source>
</evidence>
<dbReference type="SUPFAM" id="SSF55874">
    <property type="entry name" value="ATPase domain of HSP90 chaperone/DNA topoisomerase II/histidine kinase"/>
    <property type="match status" value="1"/>
</dbReference>
<dbReference type="PRINTS" id="PR00344">
    <property type="entry name" value="BCTRLSENSOR"/>
</dbReference>
<keyword evidence="7" id="KW-0547">Nucleotide-binding</keyword>
<evidence type="ECO:0000259" key="12">
    <source>
        <dbReference type="PROSITE" id="PS50885"/>
    </source>
</evidence>
<dbReference type="InterPro" id="IPR005467">
    <property type="entry name" value="His_kinase_dom"/>
</dbReference>
<feature type="transmembrane region" description="Helical" evidence="10">
    <location>
        <begin position="134"/>
        <end position="161"/>
    </location>
</feature>
<dbReference type="Gene3D" id="3.30.565.10">
    <property type="entry name" value="Histidine kinase-like ATPase, C-terminal domain"/>
    <property type="match status" value="1"/>
</dbReference>
<dbReference type="Gene3D" id="1.10.287.130">
    <property type="match status" value="1"/>
</dbReference>
<keyword evidence="10" id="KW-1133">Transmembrane helix</keyword>
<feature type="domain" description="HAMP" evidence="12">
    <location>
        <begin position="158"/>
        <end position="210"/>
    </location>
</feature>
<evidence type="ECO:0000256" key="8">
    <source>
        <dbReference type="ARBA" id="ARBA00022777"/>
    </source>
</evidence>
<dbReference type="SUPFAM" id="SSF47384">
    <property type="entry name" value="Homodimeric domain of signal transducing histidine kinase"/>
    <property type="match status" value="1"/>
</dbReference>
<evidence type="ECO:0000256" key="9">
    <source>
        <dbReference type="ARBA" id="ARBA00022840"/>
    </source>
</evidence>
<evidence type="ECO:0000313" key="14">
    <source>
        <dbReference type="Proteomes" id="UP000318801"/>
    </source>
</evidence>
<dbReference type="Pfam" id="PF00672">
    <property type="entry name" value="HAMP"/>
    <property type="match status" value="1"/>
</dbReference>
<dbReference type="PROSITE" id="PS50109">
    <property type="entry name" value="HIS_KIN"/>
    <property type="match status" value="1"/>
</dbReference>
<keyword evidence="10" id="KW-0472">Membrane</keyword>
<reference evidence="13 14" key="1">
    <citation type="submission" date="2019-06" db="EMBL/GenBank/DDBJ databases">
        <authorList>
            <person name="Li M."/>
        </authorList>
    </citation>
    <scope>NUCLEOTIDE SEQUENCE [LARGE SCALE GENOMIC DNA]</scope>
    <source>
        <strain evidence="13 14">BGMRC2036</strain>
    </source>
</reference>
<keyword evidence="6" id="KW-0808">Transferase</keyword>
<dbReference type="InterPro" id="IPR003660">
    <property type="entry name" value="HAMP_dom"/>
</dbReference>
<dbReference type="PANTHER" id="PTHR44936">
    <property type="entry name" value="SENSOR PROTEIN CREC"/>
    <property type="match status" value="1"/>
</dbReference>
<dbReference type="GO" id="GO:0005524">
    <property type="term" value="F:ATP binding"/>
    <property type="evidence" value="ECO:0007669"/>
    <property type="project" value="UniProtKB-KW"/>
</dbReference>
<dbReference type="InterPro" id="IPR003661">
    <property type="entry name" value="HisK_dim/P_dom"/>
</dbReference>
<dbReference type="OrthoDB" id="9804645at2"/>
<dbReference type="InterPro" id="IPR036890">
    <property type="entry name" value="HATPase_C_sf"/>
</dbReference>
<dbReference type="InterPro" id="IPR036097">
    <property type="entry name" value="HisK_dim/P_sf"/>
</dbReference>
<gene>
    <name evidence="13" type="ORF">FJU08_16365</name>
</gene>
<dbReference type="InterPro" id="IPR004358">
    <property type="entry name" value="Sig_transdc_His_kin-like_C"/>
</dbReference>
<dbReference type="EMBL" id="VHLG01000011">
    <property type="protein sequence ID" value="TPW28897.1"/>
    <property type="molecule type" value="Genomic_DNA"/>
</dbReference>
<dbReference type="RefSeq" id="WP_141150096.1">
    <property type="nucleotide sequence ID" value="NZ_VHLG01000011.1"/>
</dbReference>
<dbReference type="CDD" id="cd00075">
    <property type="entry name" value="HATPase"/>
    <property type="match status" value="1"/>
</dbReference>
<evidence type="ECO:0000256" key="10">
    <source>
        <dbReference type="SAM" id="Phobius"/>
    </source>
</evidence>
<evidence type="ECO:0000256" key="4">
    <source>
        <dbReference type="ARBA" id="ARBA00022475"/>
    </source>
</evidence>
<keyword evidence="8" id="KW-0418">Kinase</keyword>
<name>A0A506UAR4_9HYPH</name>
<keyword evidence="14" id="KW-1185">Reference proteome</keyword>
<evidence type="ECO:0000259" key="11">
    <source>
        <dbReference type="PROSITE" id="PS50109"/>
    </source>
</evidence>
<feature type="transmembrane region" description="Helical" evidence="10">
    <location>
        <begin position="7"/>
        <end position="28"/>
    </location>
</feature>
<dbReference type="GO" id="GO:0000155">
    <property type="term" value="F:phosphorelay sensor kinase activity"/>
    <property type="evidence" value="ECO:0007669"/>
    <property type="project" value="InterPro"/>
</dbReference>
<keyword evidence="10" id="KW-0812">Transmembrane</keyword>
<dbReference type="SMART" id="SM00304">
    <property type="entry name" value="HAMP"/>
    <property type="match status" value="1"/>
</dbReference>
<evidence type="ECO:0000256" key="5">
    <source>
        <dbReference type="ARBA" id="ARBA00022553"/>
    </source>
</evidence>
<protein>
    <recommendedName>
        <fullName evidence="3">histidine kinase</fullName>
        <ecNumber evidence="3">2.7.13.3</ecNumber>
    </recommendedName>
</protein>
<dbReference type="AlphaFoldDB" id="A0A506UAR4"/>
<dbReference type="PROSITE" id="PS50885">
    <property type="entry name" value="HAMP"/>
    <property type="match status" value="1"/>
</dbReference>
<dbReference type="InterPro" id="IPR003594">
    <property type="entry name" value="HATPase_dom"/>
</dbReference>
<dbReference type="GO" id="GO:0005886">
    <property type="term" value="C:plasma membrane"/>
    <property type="evidence" value="ECO:0007669"/>
    <property type="project" value="UniProtKB-SubCell"/>
</dbReference>
<sequence>MNWLRNRIIILLVLSIVSVVGFATFAAIKALEHPFPAAVFGPIANQIHIDATLAMSQPELAAALGIKLQGEPPDGARDEHYSAMLAKAMRHKGLSNEVAISENRNNASLEAAVRLGENQWLVLPIPDTRPPRDALIVLAIWVALIVMGSAAISVFAASMILRPLRLIQAAIERIGPEGVLPHVPEIGPTETRMTAKALNRLSAHLKAATESRMRVVAAAGHDLRTPMTRMRLRAEFIEDDEERAKWLSDLEELDSIADSAIRLVREEVSNDTMTEIDIGRLIDEVVDGLKPLGMEVSARTLKSLLISGAPLAIKRALSNLIVNAATHGGGATITLERQHATVRLVIDDNGPGIPDELLAHVFEPFFRVDMARRKTLPGAGLGLAIAKEIIERFGGTITIENRLSGGLRQTVSFPLSVQKD</sequence>
<evidence type="ECO:0000256" key="7">
    <source>
        <dbReference type="ARBA" id="ARBA00022741"/>
    </source>
</evidence>
<dbReference type="CDD" id="cd00082">
    <property type="entry name" value="HisKA"/>
    <property type="match status" value="1"/>
</dbReference>
<evidence type="ECO:0000256" key="6">
    <source>
        <dbReference type="ARBA" id="ARBA00022679"/>
    </source>
</evidence>
<evidence type="ECO:0000256" key="3">
    <source>
        <dbReference type="ARBA" id="ARBA00012438"/>
    </source>
</evidence>
<evidence type="ECO:0000256" key="1">
    <source>
        <dbReference type="ARBA" id="ARBA00000085"/>
    </source>
</evidence>
<dbReference type="Proteomes" id="UP000318801">
    <property type="component" value="Unassembled WGS sequence"/>
</dbReference>